<evidence type="ECO:0000313" key="3">
    <source>
        <dbReference type="Proteomes" id="UP000236641"/>
    </source>
</evidence>
<feature type="transmembrane region" description="Helical" evidence="1">
    <location>
        <begin position="68"/>
        <end position="87"/>
    </location>
</feature>
<keyword evidence="3" id="KW-1185">Reference proteome</keyword>
<keyword evidence="1" id="KW-0812">Transmembrane</keyword>
<accession>A0A2K1E4Y9</accession>
<sequence length="126" mass="14683">MYKIINITLASIWFINGLFCKVLNLVPRHEQIVANILSEDYSRTLIITIGCFEIAMGFWILSNQYSKMNAVAQIIIIASMNILEFILVPELLLWGKFNALFAFILIIVIYYNQFHFKKTHHELIKS</sequence>
<keyword evidence="1" id="KW-1133">Transmembrane helix</keyword>
<evidence type="ECO:0000313" key="2">
    <source>
        <dbReference type="EMBL" id="PNQ75348.1"/>
    </source>
</evidence>
<dbReference type="RefSeq" id="WP_103051193.1">
    <property type="nucleotide sequence ID" value="NZ_POWF01000001.1"/>
</dbReference>
<reference evidence="2 3" key="1">
    <citation type="submission" date="2018-01" db="EMBL/GenBank/DDBJ databases">
        <title>The draft genome of Hanstruepera neustonica JCM19743.</title>
        <authorList>
            <person name="He R.-H."/>
            <person name="Du Z.-J."/>
        </authorList>
    </citation>
    <scope>NUCLEOTIDE SEQUENCE [LARGE SCALE GENOMIC DNA]</scope>
    <source>
        <strain evidence="2 3">JCM19743</strain>
    </source>
</reference>
<protein>
    <recommendedName>
        <fullName evidence="4">DoxX family protein</fullName>
    </recommendedName>
</protein>
<evidence type="ECO:0008006" key="4">
    <source>
        <dbReference type="Google" id="ProtNLM"/>
    </source>
</evidence>
<comment type="caution">
    <text evidence="2">The sequence shown here is derived from an EMBL/GenBank/DDBJ whole genome shotgun (WGS) entry which is preliminary data.</text>
</comment>
<keyword evidence="1" id="KW-0472">Membrane</keyword>
<dbReference type="InterPro" id="IPR025695">
    <property type="entry name" value="DoxX-like"/>
</dbReference>
<dbReference type="Pfam" id="PF13781">
    <property type="entry name" value="DoxX_3"/>
    <property type="match status" value="1"/>
</dbReference>
<dbReference type="OrthoDB" id="1365847at2"/>
<dbReference type="Proteomes" id="UP000236641">
    <property type="component" value="Unassembled WGS sequence"/>
</dbReference>
<dbReference type="AlphaFoldDB" id="A0A2K1E4Y9"/>
<organism evidence="2 3">
    <name type="scientific">Hanstruepera neustonica</name>
    <dbReference type="NCBI Taxonomy" id="1445657"/>
    <lineage>
        <taxon>Bacteria</taxon>
        <taxon>Pseudomonadati</taxon>
        <taxon>Bacteroidota</taxon>
        <taxon>Flavobacteriia</taxon>
        <taxon>Flavobacteriales</taxon>
        <taxon>Flavobacteriaceae</taxon>
        <taxon>Hanstruepera</taxon>
    </lineage>
</organism>
<feature type="transmembrane region" description="Helical" evidence="1">
    <location>
        <begin position="44"/>
        <end position="61"/>
    </location>
</feature>
<dbReference type="EMBL" id="POWF01000001">
    <property type="protein sequence ID" value="PNQ75348.1"/>
    <property type="molecule type" value="Genomic_DNA"/>
</dbReference>
<evidence type="ECO:0000256" key="1">
    <source>
        <dbReference type="SAM" id="Phobius"/>
    </source>
</evidence>
<name>A0A2K1E4Y9_9FLAO</name>
<gene>
    <name evidence="2" type="ORF">C1T31_04245</name>
</gene>
<feature type="transmembrane region" description="Helical" evidence="1">
    <location>
        <begin position="93"/>
        <end position="111"/>
    </location>
</feature>
<proteinExistence type="predicted"/>